<dbReference type="Proteomes" id="UP000183809">
    <property type="component" value="Unassembled WGS sequence"/>
</dbReference>
<reference evidence="8 9" key="1">
    <citation type="submission" date="2016-10" db="EMBL/GenBank/DDBJ databases">
        <title>Proteomics and genomics reveal pathogen-plant mechanisms compatible with a hemibiotrophic lifestyle of Diplodia corticola.</title>
        <authorList>
            <person name="Fernandes I."/>
            <person name="De Jonge R."/>
            <person name="Van De Peer Y."/>
            <person name="Devreese B."/>
            <person name="Alves A."/>
            <person name="Esteves A.C."/>
        </authorList>
    </citation>
    <scope>NUCLEOTIDE SEQUENCE [LARGE SCALE GENOMIC DNA]</scope>
    <source>
        <strain evidence="8 9">CBS 112549</strain>
    </source>
</reference>
<feature type="transmembrane region" description="Helical" evidence="7">
    <location>
        <begin position="251"/>
        <end position="272"/>
    </location>
</feature>
<feature type="transmembrane region" description="Helical" evidence="7">
    <location>
        <begin position="157"/>
        <end position="178"/>
    </location>
</feature>
<feature type="transmembrane region" description="Helical" evidence="7">
    <location>
        <begin position="216"/>
        <end position="239"/>
    </location>
</feature>
<feature type="region of interest" description="Disordered" evidence="6">
    <location>
        <begin position="1"/>
        <end position="22"/>
    </location>
</feature>
<evidence type="ECO:0000256" key="7">
    <source>
        <dbReference type="SAM" id="Phobius"/>
    </source>
</evidence>
<protein>
    <submittedName>
        <fullName evidence="8">Choline transport protein</fullName>
    </submittedName>
</protein>
<evidence type="ECO:0000256" key="4">
    <source>
        <dbReference type="ARBA" id="ARBA00022989"/>
    </source>
</evidence>
<organism evidence="8 9">
    <name type="scientific">Diplodia corticola</name>
    <dbReference type="NCBI Taxonomy" id="236234"/>
    <lineage>
        <taxon>Eukaryota</taxon>
        <taxon>Fungi</taxon>
        <taxon>Dikarya</taxon>
        <taxon>Ascomycota</taxon>
        <taxon>Pezizomycotina</taxon>
        <taxon>Dothideomycetes</taxon>
        <taxon>Dothideomycetes incertae sedis</taxon>
        <taxon>Botryosphaeriales</taxon>
        <taxon>Botryosphaeriaceae</taxon>
        <taxon>Diplodia</taxon>
    </lineage>
</organism>
<keyword evidence="9" id="KW-1185">Reference proteome</keyword>
<sequence>MASKATLPGVSPPQYTDITGHTRLSRGDFPPTLFDSSLPPSPTIQSIVLVTLGPYLRRTQSSHVLPPAIETAIPCLSPRLAPLVQQSSLAAMAWPLTWNCRPVLTAVSPVTGHVDELRCEFNVWSLCALLVCLMGTWEALTSAVAQALTNGGAPCLLYNYIIAFIGTLLTAASLTEIASIYPTAGGQYRWVASLAPSHTRLVASWFTGWINIDGQVVLTASAAFAAGLQFQALIVLNDASGTYVPQRCQDMLFYWDVIAYSTAINIFGSRVLPHHNTLSGIGHVVGFIAAVFMLGIMDIGMEGGHGANYIFKDVDNTHQWMVE</sequence>
<dbReference type="AlphaFoldDB" id="A0A1J9RA89"/>
<keyword evidence="4 7" id="KW-1133">Transmembrane helix</keyword>
<keyword evidence="5 7" id="KW-0472">Membrane</keyword>
<dbReference type="GO" id="GO:0022857">
    <property type="term" value="F:transmembrane transporter activity"/>
    <property type="evidence" value="ECO:0007669"/>
    <property type="project" value="InterPro"/>
</dbReference>
<feature type="transmembrane region" description="Helical" evidence="7">
    <location>
        <begin position="278"/>
        <end position="297"/>
    </location>
</feature>
<dbReference type="EMBL" id="MNUE01000084">
    <property type="protein sequence ID" value="OJD29331.1"/>
    <property type="molecule type" value="Genomic_DNA"/>
</dbReference>
<evidence type="ECO:0000256" key="3">
    <source>
        <dbReference type="ARBA" id="ARBA00022692"/>
    </source>
</evidence>
<evidence type="ECO:0000256" key="6">
    <source>
        <dbReference type="SAM" id="MobiDB-lite"/>
    </source>
</evidence>
<dbReference type="OrthoDB" id="2417308at2759"/>
<dbReference type="PANTHER" id="PTHR45649">
    <property type="entry name" value="AMINO-ACID PERMEASE BAT1"/>
    <property type="match status" value="1"/>
</dbReference>
<keyword evidence="3 7" id="KW-0812">Transmembrane</keyword>
<evidence type="ECO:0000256" key="2">
    <source>
        <dbReference type="ARBA" id="ARBA00022448"/>
    </source>
</evidence>
<evidence type="ECO:0000256" key="5">
    <source>
        <dbReference type="ARBA" id="ARBA00023136"/>
    </source>
</evidence>
<name>A0A1J9RA89_9PEZI</name>
<gene>
    <name evidence="8" type="ORF">BKCO1_8400035</name>
</gene>
<evidence type="ECO:0000256" key="1">
    <source>
        <dbReference type="ARBA" id="ARBA00004141"/>
    </source>
</evidence>
<dbReference type="InterPro" id="IPR002293">
    <property type="entry name" value="AA/rel_permease1"/>
</dbReference>
<proteinExistence type="predicted"/>
<dbReference type="GeneID" id="31019831"/>
<dbReference type="Pfam" id="PF13520">
    <property type="entry name" value="AA_permease_2"/>
    <property type="match status" value="1"/>
</dbReference>
<dbReference type="STRING" id="236234.A0A1J9RA89"/>
<evidence type="ECO:0000313" key="9">
    <source>
        <dbReference type="Proteomes" id="UP000183809"/>
    </source>
</evidence>
<evidence type="ECO:0000313" key="8">
    <source>
        <dbReference type="EMBL" id="OJD29331.1"/>
    </source>
</evidence>
<dbReference type="Gene3D" id="1.20.1740.10">
    <property type="entry name" value="Amino acid/polyamine transporter I"/>
    <property type="match status" value="1"/>
</dbReference>
<comment type="caution">
    <text evidence="8">The sequence shown here is derived from an EMBL/GenBank/DDBJ whole genome shotgun (WGS) entry which is preliminary data.</text>
</comment>
<feature type="transmembrane region" description="Helical" evidence="7">
    <location>
        <begin position="123"/>
        <end position="145"/>
    </location>
</feature>
<dbReference type="PANTHER" id="PTHR45649:SF14">
    <property type="entry name" value="GABA PERMEASE"/>
    <property type="match status" value="1"/>
</dbReference>
<dbReference type="RefSeq" id="XP_020125591.1">
    <property type="nucleotide sequence ID" value="XM_020279568.1"/>
</dbReference>
<keyword evidence="2" id="KW-0813">Transport</keyword>
<comment type="subcellular location">
    <subcellularLocation>
        <location evidence="1">Membrane</location>
        <topology evidence="1">Multi-pass membrane protein</topology>
    </subcellularLocation>
</comment>
<accession>A0A1J9RA89</accession>
<dbReference type="GO" id="GO:0016020">
    <property type="term" value="C:membrane"/>
    <property type="evidence" value="ECO:0007669"/>
    <property type="project" value="UniProtKB-SubCell"/>
</dbReference>